<feature type="chain" id="PRO_5017665240" evidence="7">
    <location>
        <begin position="28"/>
        <end position="107"/>
    </location>
</feature>
<evidence type="ECO:0000256" key="4">
    <source>
        <dbReference type="ARBA" id="ARBA00022982"/>
    </source>
</evidence>
<dbReference type="Proteomes" id="UP000256334">
    <property type="component" value="Unassembled WGS sequence"/>
</dbReference>
<dbReference type="InterPro" id="IPR036909">
    <property type="entry name" value="Cyt_c-like_dom_sf"/>
</dbReference>
<feature type="domain" description="Cytochrome c" evidence="8">
    <location>
        <begin position="27"/>
        <end position="104"/>
    </location>
</feature>
<reference evidence="9 10" key="1">
    <citation type="submission" date="2018-07" db="EMBL/GenBank/DDBJ databases">
        <title>Genomic Encyclopedia of Type Strains, Phase IV (KMG-IV): sequencing the most valuable type-strain genomes for metagenomic binning, comparative biology and taxonomic classification.</title>
        <authorList>
            <person name="Goeker M."/>
        </authorList>
    </citation>
    <scope>NUCLEOTIDE SEQUENCE [LARGE SCALE GENOMIC DNA]</scope>
    <source>
        <strain evidence="9 10">DSM 14324</strain>
    </source>
</reference>
<dbReference type="PRINTS" id="PR00607">
    <property type="entry name" value="CYTCHROMECIE"/>
</dbReference>
<evidence type="ECO:0000313" key="9">
    <source>
        <dbReference type="EMBL" id="REC94937.1"/>
    </source>
</evidence>
<evidence type="ECO:0000256" key="1">
    <source>
        <dbReference type="ARBA" id="ARBA00022448"/>
    </source>
</evidence>
<accession>A0A3D9DW06</accession>
<evidence type="ECO:0000313" key="10">
    <source>
        <dbReference type="Proteomes" id="UP000256334"/>
    </source>
</evidence>
<dbReference type="RefSeq" id="WP_211308818.1">
    <property type="nucleotide sequence ID" value="NZ_QRDJ01000007.1"/>
</dbReference>
<evidence type="ECO:0000259" key="8">
    <source>
        <dbReference type="PROSITE" id="PS51007"/>
    </source>
</evidence>
<keyword evidence="1" id="KW-0813">Transport</keyword>
<comment type="caution">
    <text evidence="9">The sequence shown here is derived from an EMBL/GenBank/DDBJ whole genome shotgun (WGS) entry which is preliminary data.</text>
</comment>
<feature type="signal peptide" evidence="7">
    <location>
        <begin position="1"/>
        <end position="27"/>
    </location>
</feature>
<evidence type="ECO:0000256" key="6">
    <source>
        <dbReference type="PROSITE-ProRule" id="PRU00433"/>
    </source>
</evidence>
<evidence type="ECO:0000256" key="7">
    <source>
        <dbReference type="SAM" id="SignalP"/>
    </source>
</evidence>
<protein>
    <submittedName>
        <fullName evidence="9">Cytochrome c5</fullName>
    </submittedName>
</protein>
<dbReference type="Gene3D" id="1.10.760.10">
    <property type="entry name" value="Cytochrome c-like domain"/>
    <property type="match status" value="1"/>
</dbReference>
<proteinExistence type="predicted"/>
<dbReference type="GO" id="GO:0020037">
    <property type="term" value="F:heme binding"/>
    <property type="evidence" value="ECO:0007669"/>
    <property type="project" value="InterPro"/>
</dbReference>
<dbReference type="EMBL" id="QRDJ01000007">
    <property type="protein sequence ID" value="REC94937.1"/>
    <property type="molecule type" value="Genomic_DNA"/>
</dbReference>
<dbReference type="AlphaFoldDB" id="A0A3D9DW06"/>
<dbReference type="PANTHER" id="PTHR40942">
    <property type="match status" value="1"/>
</dbReference>
<dbReference type="GO" id="GO:0005506">
    <property type="term" value="F:iron ion binding"/>
    <property type="evidence" value="ECO:0007669"/>
    <property type="project" value="InterPro"/>
</dbReference>
<dbReference type="Pfam" id="PF13442">
    <property type="entry name" value="Cytochrome_CBB3"/>
    <property type="match status" value="1"/>
</dbReference>
<keyword evidence="2 6" id="KW-0349">Heme</keyword>
<evidence type="ECO:0000256" key="2">
    <source>
        <dbReference type="ARBA" id="ARBA00022617"/>
    </source>
</evidence>
<dbReference type="InterPro" id="IPR009056">
    <property type="entry name" value="Cyt_c-like_dom"/>
</dbReference>
<dbReference type="PROSITE" id="PS51007">
    <property type="entry name" value="CYTC"/>
    <property type="match status" value="1"/>
</dbReference>
<keyword evidence="5 6" id="KW-0408">Iron</keyword>
<dbReference type="PANTHER" id="PTHR40942:SF4">
    <property type="entry name" value="CYTOCHROME C5"/>
    <property type="match status" value="1"/>
</dbReference>
<name>A0A3D9DW06_9GAMM</name>
<keyword evidence="3 6" id="KW-0479">Metal-binding</keyword>
<keyword evidence="10" id="KW-1185">Reference proteome</keyword>
<organism evidence="9 10">
    <name type="scientific">Kushneria indalinina DSM 14324</name>
    <dbReference type="NCBI Taxonomy" id="1122140"/>
    <lineage>
        <taxon>Bacteria</taxon>
        <taxon>Pseudomonadati</taxon>
        <taxon>Pseudomonadota</taxon>
        <taxon>Gammaproteobacteria</taxon>
        <taxon>Oceanospirillales</taxon>
        <taxon>Halomonadaceae</taxon>
        <taxon>Kushneria</taxon>
    </lineage>
</organism>
<sequence>MRKRCTALTLATAMVAGLLTTTATAYADDLDGRQIYDDNCASCHDGGRGPQRGAERWQSRLDEGSETLYTHAIEGFRGMPARGGNEDLSDEEVKAGVDYLVAPVEDE</sequence>
<dbReference type="InterPro" id="IPR002323">
    <property type="entry name" value="Cyt_CIE"/>
</dbReference>
<gene>
    <name evidence="9" type="ORF">C8D72_1768</name>
</gene>
<evidence type="ECO:0000256" key="5">
    <source>
        <dbReference type="ARBA" id="ARBA00023004"/>
    </source>
</evidence>
<dbReference type="GO" id="GO:0009055">
    <property type="term" value="F:electron transfer activity"/>
    <property type="evidence" value="ECO:0007669"/>
    <property type="project" value="InterPro"/>
</dbReference>
<keyword evidence="7" id="KW-0732">Signal</keyword>
<keyword evidence="4" id="KW-0249">Electron transport</keyword>
<dbReference type="SUPFAM" id="SSF46626">
    <property type="entry name" value="Cytochrome c"/>
    <property type="match status" value="1"/>
</dbReference>
<evidence type="ECO:0000256" key="3">
    <source>
        <dbReference type="ARBA" id="ARBA00022723"/>
    </source>
</evidence>